<proteinExistence type="predicted"/>
<keyword evidence="1" id="KW-0812">Transmembrane</keyword>
<comment type="caution">
    <text evidence="2">The sequence shown here is derived from an EMBL/GenBank/DDBJ whole genome shotgun (WGS) entry which is preliminary data.</text>
</comment>
<sequence length="117" mass="13042">MFGQSVLCSDYTDRGTTVVLCFRFVLASYNLFITAHKMSKESKNNILKYFSSTASTSPQAIKKLKLDDNVIQNNEISLPSTSSQIPASDLLDNTKNLVSTFEALKDISTKRKLNINL</sequence>
<feature type="transmembrane region" description="Helical" evidence="1">
    <location>
        <begin position="15"/>
        <end position="33"/>
    </location>
</feature>
<evidence type="ECO:0000313" key="3">
    <source>
        <dbReference type="Proteomes" id="UP001160148"/>
    </source>
</evidence>
<protein>
    <submittedName>
        <fullName evidence="2">Uncharacterized protein</fullName>
    </submittedName>
</protein>
<evidence type="ECO:0000313" key="2">
    <source>
        <dbReference type="EMBL" id="CAI6349285.1"/>
    </source>
</evidence>
<organism evidence="2 3">
    <name type="scientific">Macrosiphum euphorbiae</name>
    <name type="common">potato aphid</name>
    <dbReference type="NCBI Taxonomy" id="13131"/>
    <lineage>
        <taxon>Eukaryota</taxon>
        <taxon>Metazoa</taxon>
        <taxon>Ecdysozoa</taxon>
        <taxon>Arthropoda</taxon>
        <taxon>Hexapoda</taxon>
        <taxon>Insecta</taxon>
        <taxon>Pterygota</taxon>
        <taxon>Neoptera</taxon>
        <taxon>Paraneoptera</taxon>
        <taxon>Hemiptera</taxon>
        <taxon>Sternorrhyncha</taxon>
        <taxon>Aphidomorpha</taxon>
        <taxon>Aphidoidea</taxon>
        <taxon>Aphididae</taxon>
        <taxon>Macrosiphini</taxon>
        <taxon>Macrosiphum</taxon>
    </lineage>
</organism>
<dbReference type="EMBL" id="CARXXK010000001">
    <property type="protein sequence ID" value="CAI6349285.1"/>
    <property type="molecule type" value="Genomic_DNA"/>
</dbReference>
<reference evidence="2 3" key="1">
    <citation type="submission" date="2023-01" db="EMBL/GenBank/DDBJ databases">
        <authorList>
            <person name="Whitehead M."/>
        </authorList>
    </citation>
    <scope>NUCLEOTIDE SEQUENCE [LARGE SCALE GENOMIC DNA]</scope>
</reference>
<keyword evidence="3" id="KW-1185">Reference proteome</keyword>
<name>A0AAV0VZZ1_9HEMI</name>
<gene>
    <name evidence="2" type="ORF">MEUPH1_LOCUS5865</name>
</gene>
<dbReference type="AlphaFoldDB" id="A0AAV0VZZ1"/>
<keyword evidence="1" id="KW-1133">Transmembrane helix</keyword>
<accession>A0AAV0VZZ1</accession>
<keyword evidence="1" id="KW-0472">Membrane</keyword>
<dbReference type="Proteomes" id="UP001160148">
    <property type="component" value="Unassembled WGS sequence"/>
</dbReference>
<evidence type="ECO:0000256" key="1">
    <source>
        <dbReference type="SAM" id="Phobius"/>
    </source>
</evidence>